<name>A0A0E9UVY8_ANGAN</name>
<reference evidence="1" key="2">
    <citation type="journal article" date="2015" name="Fish Shellfish Immunol.">
        <title>Early steps in the European eel (Anguilla anguilla)-Vibrio vulnificus interaction in the gills: Role of the RtxA13 toxin.</title>
        <authorList>
            <person name="Callol A."/>
            <person name="Pajuelo D."/>
            <person name="Ebbesson L."/>
            <person name="Teles M."/>
            <person name="MacKenzie S."/>
            <person name="Amaro C."/>
        </authorList>
    </citation>
    <scope>NUCLEOTIDE SEQUENCE</scope>
</reference>
<organism evidence="1">
    <name type="scientific">Anguilla anguilla</name>
    <name type="common">European freshwater eel</name>
    <name type="synonym">Muraena anguilla</name>
    <dbReference type="NCBI Taxonomy" id="7936"/>
    <lineage>
        <taxon>Eukaryota</taxon>
        <taxon>Metazoa</taxon>
        <taxon>Chordata</taxon>
        <taxon>Craniata</taxon>
        <taxon>Vertebrata</taxon>
        <taxon>Euteleostomi</taxon>
        <taxon>Actinopterygii</taxon>
        <taxon>Neopterygii</taxon>
        <taxon>Teleostei</taxon>
        <taxon>Anguilliformes</taxon>
        <taxon>Anguillidae</taxon>
        <taxon>Anguilla</taxon>
    </lineage>
</organism>
<dbReference type="AlphaFoldDB" id="A0A0E9UVY8"/>
<accession>A0A0E9UVY8</accession>
<sequence>MQGQIILEKIVNCTNTTMESQLKHLY</sequence>
<protein>
    <submittedName>
        <fullName evidence="1">Uncharacterized protein</fullName>
    </submittedName>
</protein>
<proteinExistence type="predicted"/>
<reference evidence="1" key="1">
    <citation type="submission" date="2014-11" db="EMBL/GenBank/DDBJ databases">
        <authorList>
            <person name="Amaro Gonzalez C."/>
        </authorList>
    </citation>
    <scope>NUCLEOTIDE SEQUENCE</scope>
</reference>
<evidence type="ECO:0000313" key="1">
    <source>
        <dbReference type="EMBL" id="JAH69906.1"/>
    </source>
</evidence>
<dbReference type="EMBL" id="GBXM01038671">
    <property type="protein sequence ID" value="JAH69906.1"/>
    <property type="molecule type" value="Transcribed_RNA"/>
</dbReference>